<accession>A0A9X3UM44</accession>
<dbReference type="PIRSF" id="PIRSF000137">
    <property type="entry name" value="Alcohol_oxidase"/>
    <property type="match status" value="1"/>
</dbReference>
<dbReference type="Pfam" id="PF00732">
    <property type="entry name" value="GMC_oxred_N"/>
    <property type="match status" value="1"/>
</dbReference>
<comment type="cofactor">
    <cofactor evidence="1 5">
        <name>FAD</name>
        <dbReference type="ChEBI" id="CHEBI:57692"/>
    </cofactor>
</comment>
<proteinExistence type="inferred from homology"/>
<gene>
    <name evidence="8" type="ORF">OQ273_23555</name>
</gene>
<evidence type="ECO:0000256" key="3">
    <source>
        <dbReference type="ARBA" id="ARBA00022630"/>
    </source>
</evidence>
<dbReference type="GO" id="GO:0016614">
    <property type="term" value="F:oxidoreductase activity, acting on CH-OH group of donors"/>
    <property type="evidence" value="ECO:0007669"/>
    <property type="project" value="InterPro"/>
</dbReference>
<feature type="domain" description="Glucose-methanol-choline oxidoreductase C-terminal" evidence="7">
    <location>
        <begin position="413"/>
        <end position="547"/>
    </location>
</feature>
<keyword evidence="3" id="KW-0285">Flavoprotein</keyword>
<dbReference type="Proteomes" id="UP001151234">
    <property type="component" value="Unassembled WGS sequence"/>
</dbReference>
<protein>
    <submittedName>
        <fullName evidence="8">GMC family oxidoreductase N-terminal domain-containing protein</fullName>
    </submittedName>
</protein>
<sequence>MYDYVIVGGGVAGCVMAYRLSEDPNVRVAVLEYGKGNNAKKTIVKMPLGMVTFMMPNLAFLGGPKMTYMYKGEPNQGLGGNALDLPRGKAVGGSSMINGMIVIRGQWEDFDHWEELGATGWSRDEMKNYFIKSENFEITHNPDYTPNHHMQGKLLKDLVDYSYHGTGGPYNVAPPRSPNPMCEVYFKACQEAGYKLNPDFNGEDQEGIGYHWLQQKGGERWGMQSGYAALADSRSNVDFITEAKVLKLNLDGKRVTGVDYEQGGQKKTIEAKRDVIMALGAFNTPQTLMISGIGPGHELVKQGIEVKHELPGVGQNLHDHLDTWVKQEATNYETYGLSPRVLHKNIGHVLKWIFARRGAFTSNTAEAGGFVKSYPDVERPDLQLFFCTTIASAQAADSFFTHGWAMHATDLRPHSRGFVGLHSADPHEQPLIQHNFCQDDRDMKRLIRGIEIMREITDQPAFKEYVGQEVEPGRDLQSEDELRDYIKSHCMTMYHPTSTCAMGTGKMAVTDPLTMKLHGLEGIRVVDASVFPAVTSGNTMAPTVAVAERSADLIRADNA</sequence>
<dbReference type="PANTHER" id="PTHR11552:SF147">
    <property type="entry name" value="CHOLINE DEHYDROGENASE, MITOCHONDRIAL"/>
    <property type="match status" value="1"/>
</dbReference>
<dbReference type="GO" id="GO:0050660">
    <property type="term" value="F:flavin adenine dinucleotide binding"/>
    <property type="evidence" value="ECO:0007669"/>
    <property type="project" value="InterPro"/>
</dbReference>
<evidence type="ECO:0000313" key="8">
    <source>
        <dbReference type="EMBL" id="MDA5401563.1"/>
    </source>
</evidence>
<dbReference type="RefSeq" id="WP_267993544.1">
    <property type="nucleotide sequence ID" value="NZ_JAPJZI010000002.1"/>
</dbReference>
<dbReference type="InterPro" id="IPR000172">
    <property type="entry name" value="GMC_OxRdtase_N"/>
</dbReference>
<keyword evidence="4 5" id="KW-0274">FAD</keyword>
<keyword evidence="9" id="KW-1185">Reference proteome</keyword>
<dbReference type="Gene3D" id="3.50.50.60">
    <property type="entry name" value="FAD/NAD(P)-binding domain"/>
    <property type="match status" value="1"/>
</dbReference>
<dbReference type="InterPro" id="IPR036188">
    <property type="entry name" value="FAD/NAD-bd_sf"/>
</dbReference>
<comment type="caution">
    <text evidence="8">The sequence shown here is derived from an EMBL/GenBank/DDBJ whole genome shotgun (WGS) entry which is preliminary data.</text>
</comment>
<dbReference type="AlphaFoldDB" id="A0A9X3UM44"/>
<dbReference type="EMBL" id="JAPJZI010000002">
    <property type="protein sequence ID" value="MDA5401563.1"/>
    <property type="molecule type" value="Genomic_DNA"/>
</dbReference>
<dbReference type="SUPFAM" id="SSF54373">
    <property type="entry name" value="FAD-linked reductases, C-terminal domain"/>
    <property type="match status" value="1"/>
</dbReference>
<dbReference type="PANTHER" id="PTHR11552">
    <property type="entry name" value="GLUCOSE-METHANOL-CHOLINE GMC OXIDOREDUCTASE"/>
    <property type="match status" value="1"/>
</dbReference>
<organism evidence="8 9">
    <name type="scientific">Hoeflea prorocentri</name>
    <dbReference type="NCBI Taxonomy" id="1922333"/>
    <lineage>
        <taxon>Bacteria</taxon>
        <taxon>Pseudomonadati</taxon>
        <taxon>Pseudomonadota</taxon>
        <taxon>Alphaproteobacteria</taxon>
        <taxon>Hyphomicrobiales</taxon>
        <taxon>Rhizobiaceae</taxon>
        <taxon>Hoeflea</taxon>
    </lineage>
</organism>
<evidence type="ECO:0000256" key="4">
    <source>
        <dbReference type="ARBA" id="ARBA00022827"/>
    </source>
</evidence>
<evidence type="ECO:0000256" key="5">
    <source>
        <dbReference type="PIRSR" id="PIRSR000137-2"/>
    </source>
</evidence>
<dbReference type="InterPro" id="IPR012132">
    <property type="entry name" value="GMC_OxRdtase"/>
</dbReference>
<feature type="domain" description="Glucose-methanol-choline oxidoreductase N-terminal" evidence="6">
    <location>
        <begin position="2"/>
        <end position="321"/>
    </location>
</feature>
<evidence type="ECO:0000259" key="7">
    <source>
        <dbReference type="Pfam" id="PF05199"/>
    </source>
</evidence>
<dbReference type="Pfam" id="PF05199">
    <property type="entry name" value="GMC_oxred_C"/>
    <property type="match status" value="1"/>
</dbReference>
<name>A0A9X3UM44_9HYPH</name>
<dbReference type="InterPro" id="IPR007867">
    <property type="entry name" value="GMC_OxRtase_C"/>
</dbReference>
<feature type="binding site" evidence="5">
    <location>
        <position position="245"/>
    </location>
    <ligand>
        <name>FAD</name>
        <dbReference type="ChEBI" id="CHEBI:57692"/>
    </ligand>
</feature>
<dbReference type="Gene3D" id="3.30.560.10">
    <property type="entry name" value="Glucose Oxidase, domain 3"/>
    <property type="match status" value="1"/>
</dbReference>
<evidence type="ECO:0000313" key="9">
    <source>
        <dbReference type="Proteomes" id="UP001151234"/>
    </source>
</evidence>
<reference evidence="8" key="1">
    <citation type="submission" date="2022-11" db="EMBL/GenBank/DDBJ databases">
        <title>Draft genome sequence of Hoeflea poritis E7-10 and Hoeflea prorocentri PM5-8, separated from scleractinian coral Porites lutea and marine dinoflagellate.</title>
        <authorList>
            <person name="Zhang G."/>
            <person name="Wei Q."/>
            <person name="Cai L."/>
        </authorList>
    </citation>
    <scope>NUCLEOTIDE SEQUENCE</scope>
    <source>
        <strain evidence="8">PM5-8</strain>
    </source>
</reference>
<dbReference type="SUPFAM" id="SSF51905">
    <property type="entry name" value="FAD/NAD(P)-binding domain"/>
    <property type="match status" value="1"/>
</dbReference>
<evidence type="ECO:0000259" key="6">
    <source>
        <dbReference type="Pfam" id="PF00732"/>
    </source>
</evidence>
<evidence type="ECO:0000256" key="2">
    <source>
        <dbReference type="ARBA" id="ARBA00010790"/>
    </source>
</evidence>
<comment type="similarity">
    <text evidence="2">Belongs to the GMC oxidoreductase family.</text>
</comment>
<evidence type="ECO:0000256" key="1">
    <source>
        <dbReference type="ARBA" id="ARBA00001974"/>
    </source>
</evidence>